<feature type="transmembrane region" description="Helical" evidence="1">
    <location>
        <begin position="90"/>
        <end position="110"/>
    </location>
</feature>
<dbReference type="SUPFAM" id="SSF103481">
    <property type="entry name" value="Multidrug resistance efflux transporter EmrE"/>
    <property type="match status" value="2"/>
</dbReference>
<evidence type="ECO:0000259" key="2">
    <source>
        <dbReference type="Pfam" id="PF00892"/>
    </source>
</evidence>
<evidence type="ECO:0000256" key="1">
    <source>
        <dbReference type="SAM" id="Phobius"/>
    </source>
</evidence>
<dbReference type="InterPro" id="IPR037185">
    <property type="entry name" value="EmrE-like"/>
</dbReference>
<feature type="transmembrane region" description="Helical" evidence="1">
    <location>
        <begin position="116"/>
        <end position="134"/>
    </location>
</feature>
<dbReference type="Pfam" id="PF00892">
    <property type="entry name" value="EamA"/>
    <property type="match status" value="2"/>
</dbReference>
<sequence length="287" mass="31636">MIDLALSIFCSSLIFVVFKLYTRFKIETFYAIVTNYVVACVTGLLFFEKKVSTHEILQAPWLLGTLLLGVLFITVFNLMAKTSQENGVSVASVATKMSLVIPVLLGVILYQEKLSYLNIVGILLALIAVYFASLKKDRLRISRNSLLLPALVFLGSGIIDSTIKYMQETQLDRSEFPLFSSVVFAGAALSGILLILIRAPKNPPRPNLKNMLGGVALGIPNYFSIFFLLRALQNEQLNSASIFTINNVAIVMFSTLLGILLFKEELSPKNWLGVAMAVVSILLVALF</sequence>
<dbReference type="GO" id="GO:0016020">
    <property type="term" value="C:membrane"/>
    <property type="evidence" value="ECO:0007669"/>
    <property type="project" value="InterPro"/>
</dbReference>
<accession>A0A0D5YXJ2</accession>
<dbReference type="EMBL" id="CP011071">
    <property type="protein sequence ID" value="AKA36599.1"/>
    <property type="molecule type" value="Genomic_DNA"/>
</dbReference>
<dbReference type="Proteomes" id="UP000032726">
    <property type="component" value="Chromosome"/>
</dbReference>
<feature type="transmembrane region" description="Helical" evidence="1">
    <location>
        <begin position="59"/>
        <end position="78"/>
    </location>
</feature>
<feature type="transmembrane region" description="Helical" evidence="1">
    <location>
        <begin position="269"/>
        <end position="286"/>
    </location>
</feature>
<feature type="transmembrane region" description="Helical" evidence="1">
    <location>
        <begin position="178"/>
        <end position="199"/>
    </location>
</feature>
<dbReference type="PATRIC" id="fig|516051.4.peg.3134"/>
<gene>
    <name evidence="3" type="ORF">VC82_3056</name>
</gene>
<feature type="domain" description="EamA" evidence="2">
    <location>
        <begin position="5"/>
        <end position="133"/>
    </location>
</feature>
<dbReference type="STRING" id="516051.VC82_3056"/>
<organism evidence="3 4">
    <name type="scientific">Flagellimonas lutaonensis</name>
    <dbReference type="NCBI Taxonomy" id="516051"/>
    <lineage>
        <taxon>Bacteria</taxon>
        <taxon>Pseudomonadati</taxon>
        <taxon>Bacteroidota</taxon>
        <taxon>Flavobacteriia</taxon>
        <taxon>Flavobacteriales</taxon>
        <taxon>Flavobacteriaceae</taxon>
        <taxon>Flagellimonas</taxon>
    </lineage>
</organism>
<feature type="domain" description="EamA" evidence="2">
    <location>
        <begin position="181"/>
        <end position="285"/>
    </location>
</feature>
<feature type="transmembrane region" description="Helical" evidence="1">
    <location>
        <begin position="241"/>
        <end position="262"/>
    </location>
</feature>
<dbReference type="Gene3D" id="1.10.3730.20">
    <property type="match status" value="2"/>
</dbReference>
<dbReference type="HOGENOM" id="CLU_062241_1_0_10"/>
<feature type="transmembrane region" description="Helical" evidence="1">
    <location>
        <begin position="6"/>
        <end position="22"/>
    </location>
</feature>
<dbReference type="OrthoDB" id="1524053at2"/>
<feature type="transmembrane region" description="Helical" evidence="1">
    <location>
        <begin position="211"/>
        <end position="229"/>
    </location>
</feature>
<reference evidence="3 4" key="1">
    <citation type="submission" date="2015-03" db="EMBL/GenBank/DDBJ databases">
        <title>Complete genome sequence of Muricauda lutaonensis CC-HSB-11T, isolated from a coastal hot spring.</title>
        <authorList>
            <person name="Kim K.M."/>
        </authorList>
    </citation>
    <scope>NUCLEOTIDE SEQUENCE [LARGE SCALE GENOMIC DNA]</scope>
    <source>
        <strain evidence="3 4">CC-HSB-11</strain>
    </source>
</reference>
<dbReference type="KEGG" id="mlt:VC82_3056"/>
<evidence type="ECO:0000313" key="3">
    <source>
        <dbReference type="EMBL" id="AKA36599.1"/>
    </source>
</evidence>
<keyword evidence="4" id="KW-1185">Reference proteome</keyword>
<keyword evidence="1" id="KW-1133">Transmembrane helix</keyword>
<proteinExistence type="predicted"/>
<feature type="transmembrane region" description="Helical" evidence="1">
    <location>
        <begin position="29"/>
        <end position="47"/>
    </location>
</feature>
<dbReference type="AlphaFoldDB" id="A0A0D5YXJ2"/>
<keyword evidence="1" id="KW-0812">Transmembrane</keyword>
<evidence type="ECO:0000313" key="4">
    <source>
        <dbReference type="Proteomes" id="UP000032726"/>
    </source>
</evidence>
<name>A0A0D5YXJ2_9FLAO</name>
<keyword evidence="1" id="KW-0472">Membrane</keyword>
<dbReference type="RefSeq" id="WP_045803113.1">
    <property type="nucleotide sequence ID" value="NZ_CP011071.1"/>
</dbReference>
<dbReference type="InterPro" id="IPR000620">
    <property type="entry name" value="EamA_dom"/>
</dbReference>
<feature type="transmembrane region" description="Helical" evidence="1">
    <location>
        <begin position="146"/>
        <end position="166"/>
    </location>
</feature>
<protein>
    <submittedName>
        <fullName evidence="3">Membrane protein</fullName>
    </submittedName>
</protein>